<keyword evidence="5" id="KW-0804">Transcription</keyword>
<evidence type="ECO:0000256" key="6">
    <source>
        <dbReference type="SAM" id="MobiDB-lite"/>
    </source>
</evidence>
<dbReference type="Gene3D" id="1.10.1740.10">
    <property type="match status" value="1"/>
</dbReference>
<gene>
    <name evidence="9" type="primary">rpoE</name>
    <name evidence="9" type="ORF">Airi01_031220</name>
</gene>
<dbReference type="InterPro" id="IPR036388">
    <property type="entry name" value="WH-like_DNA-bd_sf"/>
</dbReference>
<dbReference type="InterPro" id="IPR039425">
    <property type="entry name" value="RNA_pol_sigma-70-like"/>
</dbReference>
<evidence type="ECO:0000256" key="1">
    <source>
        <dbReference type="ARBA" id="ARBA00010641"/>
    </source>
</evidence>
<evidence type="ECO:0000256" key="5">
    <source>
        <dbReference type="ARBA" id="ARBA00023163"/>
    </source>
</evidence>
<dbReference type="InterPro" id="IPR007627">
    <property type="entry name" value="RNA_pol_sigma70_r2"/>
</dbReference>
<dbReference type="GO" id="GO:0006352">
    <property type="term" value="P:DNA-templated transcription initiation"/>
    <property type="evidence" value="ECO:0007669"/>
    <property type="project" value="InterPro"/>
</dbReference>
<feature type="domain" description="RNA polymerase sigma-70 region 4" evidence="8">
    <location>
        <begin position="148"/>
        <end position="196"/>
    </location>
</feature>
<dbReference type="Pfam" id="PF04545">
    <property type="entry name" value="Sigma70_r4"/>
    <property type="match status" value="1"/>
</dbReference>
<name>A0A9W6VNL7_9ACTN</name>
<dbReference type="GO" id="GO:0016987">
    <property type="term" value="F:sigma factor activity"/>
    <property type="evidence" value="ECO:0007669"/>
    <property type="project" value="UniProtKB-KW"/>
</dbReference>
<dbReference type="RefSeq" id="WP_285621062.1">
    <property type="nucleotide sequence ID" value="NZ_BSTJ01000003.1"/>
</dbReference>
<evidence type="ECO:0000313" key="10">
    <source>
        <dbReference type="Proteomes" id="UP001165135"/>
    </source>
</evidence>
<dbReference type="GO" id="GO:0003677">
    <property type="term" value="F:DNA binding"/>
    <property type="evidence" value="ECO:0007669"/>
    <property type="project" value="UniProtKB-KW"/>
</dbReference>
<evidence type="ECO:0000256" key="4">
    <source>
        <dbReference type="ARBA" id="ARBA00023125"/>
    </source>
</evidence>
<sequence>MRTLERPISPASGHPLRTRPARGRVRPAHGSATGRPAPTPDPHALVRELYADNAPALLAYVTRLLSDPHQAEDVVQETMVRAWRNADLLVPERGSVNGWLIRVAHNIAVDKIRARRSRPAEVEENAAVPGRYDDHAPAVVDSVFVARALARLSPAHREILRVVYFADHTAVQAAEILNLPVGTVKSRTYHALRRLRVHLDEEMSASSR</sequence>
<dbReference type="PANTHER" id="PTHR43133:SF52">
    <property type="entry name" value="ECF RNA POLYMERASE SIGMA FACTOR SIGL"/>
    <property type="match status" value="1"/>
</dbReference>
<evidence type="ECO:0000256" key="3">
    <source>
        <dbReference type="ARBA" id="ARBA00023082"/>
    </source>
</evidence>
<keyword evidence="4" id="KW-0238">DNA-binding</keyword>
<feature type="compositionally biased region" description="Basic residues" evidence="6">
    <location>
        <begin position="16"/>
        <end position="27"/>
    </location>
</feature>
<dbReference type="CDD" id="cd06171">
    <property type="entry name" value="Sigma70_r4"/>
    <property type="match status" value="1"/>
</dbReference>
<keyword evidence="2" id="KW-0805">Transcription regulation</keyword>
<dbReference type="Proteomes" id="UP001165135">
    <property type="component" value="Unassembled WGS sequence"/>
</dbReference>
<dbReference type="InterPro" id="IPR007630">
    <property type="entry name" value="RNA_pol_sigma70_r4"/>
</dbReference>
<dbReference type="Gene3D" id="1.10.10.10">
    <property type="entry name" value="Winged helix-like DNA-binding domain superfamily/Winged helix DNA-binding domain"/>
    <property type="match status" value="1"/>
</dbReference>
<evidence type="ECO:0000313" key="9">
    <source>
        <dbReference type="EMBL" id="GLY74855.1"/>
    </source>
</evidence>
<dbReference type="InterPro" id="IPR013324">
    <property type="entry name" value="RNA_pol_sigma_r3/r4-like"/>
</dbReference>
<dbReference type="InterPro" id="IPR014284">
    <property type="entry name" value="RNA_pol_sigma-70_dom"/>
</dbReference>
<proteinExistence type="inferred from homology"/>
<protein>
    <submittedName>
        <fullName evidence="9">DNA-directed RNA polymerase sigma-70 factor</fullName>
    </submittedName>
</protein>
<comment type="similarity">
    <text evidence="1">Belongs to the sigma-70 factor family. ECF subfamily.</text>
</comment>
<accession>A0A9W6VNL7</accession>
<dbReference type="Pfam" id="PF04542">
    <property type="entry name" value="Sigma70_r2"/>
    <property type="match status" value="1"/>
</dbReference>
<keyword evidence="3" id="KW-0731">Sigma factor</keyword>
<evidence type="ECO:0000259" key="7">
    <source>
        <dbReference type="Pfam" id="PF04542"/>
    </source>
</evidence>
<feature type="domain" description="RNA polymerase sigma-70 region 2" evidence="7">
    <location>
        <begin position="49"/>
        <end position="117"/>
    </location>
</feature>
<dbReference type="NCBIfam" id="TIGR02937">
    <property type="entry name" value="sigma70-ECF"/>
    <property type="match status" value="1"/>
</dbReference>
<keyword evidence="9" id="KW-0240">DNA-directed RNA polymerase</keyword>
<comment type="caution">
    <text evidence="9">The sequence shown here is derived from an EMBL/GenBank/DDBJ whole genome shotgun (WGS) entry which is preliminary data.</text>
</comment>
<dbReference type="SUPFAM" id="SSF88659">
    <property type="entry name" value="Sigma3 and sigma4 domains of RNA polymerase sigma factors"/>
    <property type="match status" value="1"/>
</dbReference>
<dbReference type="SUPFAM" id="SSF88946">
    <property type="entry name" value="Sigma2 domain of RNA polymerase sigma factors"/>
    <property type="match status" value="1"/>
</dbReference>
<feature type="region of interest" description="Disordered" evidence="6">
    <location>
        <begin position="1"/>
        <end position="42"/>
    </location>
</feature>
<organism evidence="9 10">
    <name type="scientific">Actinoallomurus iriomotensis</name>
    <dbReference type="NCBI Taxonomy" id="478107"/>
    <lineage>
        <taxon>Bacteria</taxon>
        <taxon>Bacillati</taxon>
        <taxon>Actinomycetota</taxon>
        <taxon>Actinomycetes</taxon>
        <taxon>Streptosporangiales</taxon>
        <taxon>Thermomonosporaceae</taxon>
        <taxon>Actinoallomurus</taxon>
    </lineage>
</organism>
<dbReference type="AlphaFoldDB" id="A0A9W6VNL7"/>
<dbReference type="PANTHER" id="PTHR43133">
    <property type="entry name" value="RNA POLYMERASE ECF-TYPE SIGMA FACTO"/>
    <property type="match status" value="1"/>
</dbReference>
<dbReference type="InterPro" id="IPR013325">
    <property type="entry name" value="RNA_pol_sigma_r2"/>
</dbReference>
<dbReference type="EMBL" id="BSTJ01000003">
    <property type="protein sequence ID" value="GLY74855.1"/>
    <property type="molecule type" value="Genomic_DNA"/>
</dbReference>
<evidence type="ECO:0000256" key="2">
    <source>
        <dbReference type="ARBA" id="ARBA00023015"/>
    </source>
</evidence>
<reference evidence="9" key="1">
    <citation type="submission" date="2023-03" db="EMBL/GenBank/DDBJ databases">
        <title>Actinoallomurus iriomotensis NBRC 103681.</title>
        <authorList>
            <person name="Ichikawa N."/>
            <person name="Sato H."/>
            <person name="Tonouchi N."/>
        </authorList>
    </citation>
    <scope>NUCLEOTIDE SEQUENCE</scope>
    <source>
        <strain evidence="9">NBRC 103681</strain>
    </source>
</reference>
<evidence type="ECO:0000259" key="8">
    <source>
        <dbReference type="Pfam" id="PF04545"/>
    </source>
</evidence>
<dbReference type="GO" id="GO:0000428">
    <property type="term" value="C:DNA-directed RNA polymerase complex"/>
    <property type="evidence" value="ECO:0007669"/>
    <property type="project" value="UniProtKB-KW"/>
</dbReference>